<keyword evidence="7" id="KW-0482">Metalloprotease</keyword>
<name>A0A553CLF0_9FLAO</name>
<dbReference type="CDD" id="cd04275">
    <property type="entry name" value="ZnMc_pappalysin_like"/>
    <property type="match status" value="1"/>
</dbReference>
<dbReference type="Gene3D" id="3.40.390.10">
    <property type="entry name" value="Collagenase (Catalytic Domain)"/>
    <property type="match status" value="1"/>
</dbReference>
<reference evidence="12 13" key="1">
    <citation type="submission" date="2019-07" db="EMBL/GenBank/DDBJ databases">
        <title>Novel species of Flavobacterium.</title>
        <authorList>
            <person name="Liu Q."/>
            <person name="Xin Y.-H."/>
        </authorList>
    </citation>
    <scope>NUCLEOTIDE SEQUENCE [LARGE SCALE GENOMIC DNA]</scope>
    <source>
        <strain evidence="12 13">LB3P56</strain>
    </source>
</reference>
<keyword evidence="6" id="KW-0862">Zinc</keyword>
<dbReference type="OrthoDB" id="6278496at2"/>
<evidence type="ECO:0000256" key="2">
    <source>
        <dbReference type="ARBA" id="ARBA00022670"/>
    </source>
</evidence>
<keyword evidence="3" id="KW-0479">Metal-binding</keyword>
<organism evidence="12 13">
    <name type="scientific">Flavobacterium franklandianum</name>
    <dbReference type="NCBI Taxonomy" id="2594430"/>
    <lineage>
        <taxon>Bacteria</taxon>
        <taxon>Pseudomonadati</taxon>
        <taxon>Bacteroidota</taxon>
        <taxon>Flavobacteriia</taxon>
        <taxon>Flavobacteriales</taxon>
        <taxon>Flavobacteriaceae</taxon>
        <taxon>Flavobacterium</taxon>
    </lineage>
</organism>
<dbReference type="Proteomes" id="UP000318585">
    <property type="component" value="Unassembled WGS sequence"/>
</dbReference>
<evidence type="ECO:0000313" key="13">
    <source>
        <dbReference type="Proteomes" id="UP000318585"/>
    </source>
</evidence>
<keyword evidence="5" id="KW-0378">Hydrolase</keyword>
<dbReference type="AlphaFoldDB" id="A0A553CLF0"/>
<dbReference type="NCBIfam" id="TIGR04183">
    <property type="entry name" value="Por_Secre_tail"/>
    <property type="match status" value="1"/>
</dbReference>
<gene>
    <name evidence="12" type="ORF">FNW17_08530</name>
</gene>
<sequence>MKKITPLSTKLILMFFCLFLLGNTYGQDKNQTNKTLFGKPVKAGTINPNKGIIRCATTEYEKFLQENNPKRMSNTQFEAWLTPLVAKYKVAKANSRTAATVITIPVVVHVVHSGQAIGTAPNTTDAQIQSQITVLNQDFRKILGTPGYNTNPVGADVEIEFVLAKQDPNGNPTNGIDRVNFTQPSWSESEIETILKPNTSWDPALYLNMWSLKFTDNTLLGYAQFPDNNFAQNNPNYLQGLNPNGGPANTDGVVSSYDVFGSSAFGGSFLLAPPYDKGRTMTHEVGHWLGLKHIWGDGGSRDSNTKDCNASDYCDDTPKAGWENYECLITYDSCPTDPGNDMTENYMDYTNDACMNIFTQNQKDRITVIMNNAARRSSLKTSNKATAIPLVANDAEVKITTFNNTIDYGCNTTPPALTNKQVSINNRGTTTLTSVTLNYTINGGANQTQTWNGSLTQNQSADITLLNTNFNGTLNVSIVTANGGTDQRVSNNTASRNYFDLATVNYNYTNFVFNLQQDFWGDEITWEIKDGAGVVKYSGGPYPGKHSEILPLPVLITENWTLESNKCYTFTINDTQSDGICCSGGDGYYNIKSTDGSTTIASGASYGMIENKYFSTNALGTTTFEALNDIYLYPNPTKGTLNVYVSSTLGLPNSLTVSNSLGQIISQKTVSKEADLTVNTSSLSNGVYFITVTKEDQSKTLQFIKE</sequence>
<feature type="domain" description="Secretion system C-terminal sorting" evidence="11">
    <location>
        <begin position="632"/>
        <end position="700"/>
    </location>
</feature>
<dbReference type="InterPro" id="IPR008965">
    <property type="entry name" value="CBM2/CBM3_carb-bd_dom_sf"/>
</dbReference>
<proteinExistence type="inferred from homology"/>
<feature type="signal peptide" evidence="9">
    <location>
        <begin position="1"/>
        <end position="26"/>
    </location>
</feature>
<comment type="caution">
    <text evidence="12">The sequence shown here is derived from an EMBL/GenBank/DDBJ whole genome shotgun (WGS) entry which is preliminary data.</text>
</comment>
<dbReference type="GO" id="GO:0008237">
    <property type="term" value="F:metallopeptidase activity"/>
    <property type="evidence" value="ECO:0007669"/>
    <property type="project" value="UniProtKB-KW"/>
</dbReference>
<dbReference type="InterPro" id="IPR008754">
    <property type="entry name" value="Peptidase_M43"/>
</dbReference>
<evidence type="ECO:0000256" key="8">
    <source>
        <dbReference type="ARBA" id="ARBA00023157"/>
    </source>
</evidence>
<dbReference type="SUPFAM" id="SSF55486">
    <property type="entry name" value="Metalloproteases ('zincins'), catalytic domain"/>
    <property type="match status" value="2"/>
</dbReference>
<dbReference type="InterPro" id="IPR024079">
    <property type="entry name" value="MetalloPept_cat_dom_sf"/>
</dbReference>
<dbReference type="EMBL" id="VJZR01000005">
    <property type="protein sequence ID" value="TRX21388.1"/>
    <property type="molecule type" value="Genomic_DNA"/>
</dbReference>
<dbReference type="GO" id="GO:0006508">
    <property type="term" value="P:proteolysis"/>
    <property type="evidence" value="ECO:0007669"/>
    <property type="project" value="UniProtKB-KW"/>
</dbReference>
<keyword evidence="8" id="KW-1015">Disulfide bond</keyword>
<dbReference type="GO" id="GO:0046872">
    <property type="term" value="F:metal ion binding"/>
    <property type="evidence" value="ECO:0007669"/>
    <property type="project" value="UniProtKB-KW"/>
</dbReference>
<dbReference type="GO" id="GO:0030246">
    <property type="term" value="F:carbohydrate binding"/>
    <property type="evidence" value="ECO:0007669"/>
    <property type="project" value="InterPro"/>
</dbReference>
<dbReference type="PANTHER" id="PTHR47466:SF1">
    <property type="entry name" value="METALLOPROTEASE MEP1 (AFU_ORTHOLOGUE AFUA_1G07730)-RELATED"/>
    <property type="match status" value="1"/>
</dbReference>
<keyword evidence="4 9" id="KW-0732">Signal</keyword>
<feature type="chain" id="PRO_5022098874" evidence="9">
    <location>
        <begin position="27"/>
        <end position="706"/>
    </location>
</feature>
<evidence type="ECO:0000256" key="4">
    <source>
        <dbReference type="ARBA" id="ARBA00022729"/>
    </source>
</evidence>
<keyword evidence="13" id="KW-1185">Reference proteome</keyword>
<dbReference type="Pfam" id="PF18962">
    <property type="entry name" value="Por_Secre_tail"/>
    <property type="match status" value="1"/>
</dbReference>
<dbReference type="RefSeq" id="WP_143389151.1">
    <property type="nucleotide sequence ID" value="NZ_VJZQ01000001.1"/>
</dbReference>
<dbReference type="PANTHER" id="PTHR47466">
    <property type="match status" value="1"/>
</dbReference>
<evidence type="ECO:0000259" key="11">
    <source>
        <dbReference type="Pfam" id="PF18962"/>
    </source>
</evidence>
<evidence type="ECO:0000256" key="6">
    <source>
        <dbReference type="ARBA" id="ARBA00022833"/>
    </source>
</evidence>
<evidence type="ECO:0000259" key="10">
    <source>
        <dbReference type="Pfam" id="PF05572"/>
    </source>
</evidence>
<feature type="domain" description="Peptidase M43 pregnancy-associated plasma-A" evidence="10">
    <location>
        <begin position="238"/>
        <end position="368"/>
    </location>
</feature>
<evidence type="ECO:0000256" key="9">
    <source>
        <dbReference type="SAM" id="SignalP"/>
    </source>
</evidence>
<dbReference type="Pfam" id="PF05572">
    <property type="entry name" value="Peptidase_M43"/>
    <property type="match status" value="1"/>
</dbReference>
<accession>A0A553CLF0</accession>
<evidence type="ECO:0000256" key="3">
    <source>
        <dbReference type="ARBA" id="ARBA00022723"/>
    </source>
</evidence>
<evidence type="ECO:0000256" key="7">
    <source>
        <dbReference type="ARBA" id="ARBA00023049"/>
    </source>
</evidence>
<dbReference type="SUPFAM" id="SSF49384">
    <property type="entry name" value="Carbohydrate-binding domain"/>
    <property type="match status" value="1"/>
</dbReference>
<evidence type="ECO:0000313" key="12">
    <source>
        <dbReference type="EMBL" id="TRX21388.1"/>
    </source>
</evidence>
<protein>
    <submittedName>
        <fullName evidence="12">T9SS type A sorting domain-containing protein</fullName>
    </submittedName>
</protein>
<comment type="similarity">
    <text evidence="1">Belongs to the peptidase M43B family.</text>
</comment>
<evidence type="ECO:0000256" key="5">
    <source>
        <dbReference type="ARBA" id="ARBA00022801"/>
    </source>
</evidence>
<dbReference type="InterPro" id="IPR026444">
    <property type="entry name" value="Secre_tail"/>
</dbReference>
<evidence type="ECO:0000256" key="1">
    <source>
        <dbReference type="ARBA" id="ARBA00008721"/>
    </source>
</evidence>
<keyword evidence="2" id="KW-0645">Protease</keyword>